<name>A0A1G8CZR1_9BACI</name>
<organism evidence="2 3">
    <name type="scientific">Alteribacillus persepolensis</name>
    <dbReference type="NCBI Taxonomy" id="568899"/>
    <lineage>
        <taxon>Bacteria</taxon>
        <taxon>Bacillati</taxon>
        <taxon>Bacillota</taxon>
        <taxon>Bacilli</taxon>
        <taxon>Bacillales</taxon>
        <taxon>Bacillaceae</taxon>
        <taxon>Alteribacillus</taxon>
    </lineage>
</organism>
<dbReference type="AlphaFoldDB" id="A0A1G8CZR1"/>
<protein>
    <submittedName>
        <fullName evidence="2">Stage III sporulation protein AF</fullName>
    </submittedName>
</protein>
<gene>
    <name evidence="2" type="ORF">SAMN05192534_106140</name>
</gene>
<evidence type="ECO:0000313" key="2">
    <source>
        <dbReference type="EMBL" id="SDH51006.1"/>
    </source>
</evidence>
<dbReference type="RefSeq" id="WP_091272504.1">
    <property type="nucleotide sequence ID" value="NZ_FNDK01000006.1"/>
</dbReference>
<feature type="transmembrane region" description="Helical" evidence="1">
    <location>
        <begin position="36"/>
        <end position="53"/>
    </location>
</feature>
<evidence type="ECO:0000256" key="1">
    <source>
        <dbReference type="SAM" id="Phobius"/>
    </source>
</evidence>
<keyword evidence="1" id="KW-1133">Transmembrane helix</keyword>
<dbReference type="NCBIfam" id="TIGR02896">
    <property type="entry name" value="spore_III_AF"/>
    <property type="match status" value="1"/>
</dbReference>
<reference evidence="2 3" key="1">
    <citation type="submission" date="2016-10" db="EMBL/GenBank/DDBJ databases">
        <authorList>
            <person name="de Groot N.N."/>
        </authorList>
    </citation>
    <scope>NUCLEOTIDE SEQUENCE [LARGE SCALE GENOMIC DNA]</scope>
    <source>
        <strain evidence="2 3">DSM 21632</strain>
    </source>
</reference>
<dbReference type="OrthoDB" id="2375554at2"/>
<dbReference type="Proteomes" id="UP000199163">
    <property type="component" value="Unassembled WGS sequence"/>
</dbReference>
<accession>A0A1G8CZR1</accession>
<keyword evidence="3" id="KW-1185">Reference proteome</keyword>
<evidence type="ECO:0000313" key="3">
    <source>
        <dbReference type="Proteomes" id="UP000199163"/>
    </source>
</evidence>
<dbReference type="Pfam" id="PF09581">
    <property type="entry name" value="Spore_III_AF"/>
    <property type="match status" value="1"/>
</dbReference>
<dbReference type="InterPro" id="IPR014245">
    <property type="entry name" value="Spore_III_AF"/>
</dbReference>
<keyword evidence="1" id="KW-0472">Membrane</keyword>
<keyword evidence="1" id="KW-0812">Transmembrane</keyword>
<sequence length="207" mass="23737">MEWFNSWMSHLIIFLLAAFLLEMLLPASSLQKYARLVLSFILMLVMIEPLVTLTNGKAEDVWKNAQQAVSFQSVHTSTIESQVDDKKNEIEEGQDAYISKQVSQQLKDQVEDTIRERWGWDIEGIQVEWKEEDASSENMNISLSLLRASAKEKTGTDIEPVTINVSEESKEKEKPTHDIDQEMYEYLEEVWGVDKNQIHVSAVKEGG</sequence>
<proteinExistence type="predicted"/>
<dbReference type="STRING" id="568899.SAMN05192534_106140"/>
<dbReference type="EMBL" id="FNDK01000006">
    <property type="protein sequence ID" value="SDH51006.1"/>
    <property type="molecule type" value="Genomic_DNA"/>
</dbReference>